<comment type="caution">
    <text evidence="2">The sequence shown here is derived from an EMBL/GenBank/DDBJ whole genome shotgun (WGS) entry which is preliminary data.</text>
</comment>
<feature type="transmembrane region" description="Helical" evidence="1">
    <location>
        <begin position="60"/>
        <end position="82"/>
    </location>
</feature>
<evidence type="ECO:0000256" key="1">
    <source>
        <dbReference type="SAM" id="Phobius"/>
    </source>
</evidence>
<keyword evidence="1" id="KW-1133">Transmembrane helix</keyword>
<proteinExistence type="predicted"/>
<feature type="transmembrane region" description="Helical" evidence="1">
    <location>
        <begin position="7"/>
        <end position="29"/>
    </location>
</feature>
<evidence type="ECO:0000313" key="3">
    <source>
        <dbReference type="Proteomes" id="UP000034881"/>
    </source>
</evidence>
<dbReference type="Pfam" id="PF18926">
    <property type="entry name" value="DUF5676"/>
    <property type="match status" value="1"/>
</dbReference>
<gene>
    <name evidence="2" type="ORF">UT77_C0010G0031</name>
</gene>
<keyword evidence="1" id="KW-0812">Transmembrane</keyword>
<protein>
    <submittedName>
        <fullName evidence="2">Uncharacterized protein</fullName>
    </submittedName>
</protein>
<dbReference type="AlphaFoldDB" id="A0A0G0T314"/>
<organism evidence="2 3">
    <name type="scientific">Candidatus Daviesbacteria bacterium GW2011_GWC2_40_12</name>
    <dbReference type="NCBI Taxonomy" id="1618431"/>
    <lineage>
        <taxon>Bacteria</taxon>
        <taxon>Candidatus Daviesiibacteriota</taxon>
    </lineage>
</organism>
<dbReference type="Proteomes" id="UP000034881">
    <property type="component" value="Unassembled WGS sequence"/>
</dbReference>
<dbReference type="PROSITE" id="PS51257">
    <property type="entry name" value="PROKAR_LIPOPROTEIN"/>
    <property type="match status" value="1"/>
</dbReference>
<evidence type="ECO:0000313" key="2">
    <source>
        <dbReference type="EMBL" id="KKR41505.1"/>
    </source>
</evidence>
<accession>A0A0G0T314</accession>
<dbReference type="InterPro" id="IPR044020">
    <property type="entry name" value="DUF5676"/>
</dbReference>
<name>A0A0G0T314_9BACT</name>
<keyword evidence="1" id="KW-0472">Membrane</keyword>
<reference evidence="2 3" key="1">
    <citation type="journal article" date="2015" name="Nature">
        <title>rRNA introns, odd ribosomes, and small enigmatic genomes across a large radiation of phyla.</title>
        <authorList>
            <person name="Brown C.T."/>
            <person name="Hug L.A."/>
            <person name="Thomas B.C."/>
            <person name="Sharon I."/>
            <person name="Castelle C.J."/>
            <person name="Singh A."/>
            <person name="Wilkins M.J."/>
            <person name="Williams K.H."/>
            <person name="Banfield J.F."/>
        </authorList>
    </citation>
    <scope>NUCLEOTIDE SEQUENCE [LARGE SCALE GENOMIC DNA]</scope>
</reference>
<dbReference type="EMBL" id="LBYB01000010">
    <property type="protein sequence ID" value="KKR41505.1"/>
    <property type="molecule type" value="Genomic_DNA"/>
</dbReference>
<sequence>MLNAKAFANAASLVMAVWVVGCALLAYVMPDLLFSISQSWTHTINLGAVRAPFNPGLGSLILGFVSAVGLTWVTTYGTVALYNKFAKKG</sequence>